<feature type="compositionally biased region" description="Basic and acidic residues" evidence="1">
    <location>
        <begin position="129"/>
        <end position="145"/>
    </location>
</feature>
<accession>A0A9P8UN21</accession>
<protein>
    <submittedName>
        <fullName evidence="2">Uncharacterized protein</fullName>
    </submittedName>
</protein>
<feature type="compositionally biased region" description="Polar residues" evidence="1">
    <location>
        <begin position="118"/>
        <end position="128"/>
    </location>
</feature>
<name>A0A9P8UN21_9PEZI</name>
<dbReference type="Proteomes" id="UP000758603">
    <property type="component" value="Unassembled WGS sequence"/>
</dbReference>
<evidence type="ECO:0000313" key="2">
    <source>
        <dbReference type="EMBL" id="KAH6654915.1"/>
    </source>
</evidence>
<sequence length="208" mass="23499">MPRVASRTQRPEPSRTLHEIPQQSPEQNHPSSPNRRFRVPHRSETDDHHRRGSIVTPHTDDNIRTSRRASTAPLSSFSTLTNGLELMKTFARKKRDKDETPSEDPSLDTRTDHDGRSSGPNVGSSNRNHSLDRGQRTARNSDRLKAKSQPALRRPSFVQSPSPNKVSPISRIEIMGHRPVTIHHQCVAVGIMATGHQIYVKKVIRIRT</sequence>
<organism evidence="2 3">
    <name type="scientific">Truncatella angustata</name>
    <dbReference type="NCBI Taxonomy" id="152316"/>
    <lineage>
        <taxon>Eukaryota</taxon>
        <taxon>Fungi</taxon>
        <taxon>Dikarya</taxon>
        <taxon>Ascomycota</taxon>
        <taxon>Pezizomycotina</taxon>
        <taxon>Sordariomycetes</taxon>
        <taxon>Xylariomycetidae</taxon>
        <taxon>Amphisphaeriales</taxon>
        <taxon>Sporocadaceae</taxon>
        <taxon>Truncatella</taxon>
    </lineage>
</organism>
<evidence type="ECO:0000256" key="1">
    <source>
        <dbReference type="SAM" id="MobiDB-lite"/>
    </source>
</evidence>
<feature type="region of interest" description="Disordered" evidence="1">
    <location>
        <begin position="1"/>
        <end position="76"/>
    </location>
</feature>
<feature type="compositionally biased region" description="Polar residues" evidence="1">
    <location>
        <begin position="157"/>
        <end position="167"/>
    </location>
</feature>
<dbReference type="AlphaFoldDB" id="A0A9P8UN21"/>
<keyword evidence="3" id="KW-1185">Reference proteome</keyword>
<feature type="compositionally biased region" description="Basic and acidic residues" evidence="1">
    <location>
        <begin position="9"/>
        <end position="18"/>
    </location>
</feature>
<feature type="compositionally biased region" description="Polar residues" evidence="1">
    <location>
        <begin position="21"/>
        <end position="34"/>
    </location>
</feature>
<evidence type="ECO:0000313" key="3">
    <source>
        <dbReference type="Proteomes" id="UP000758603"/>
    </source>
</evidence>
<reference evidence="2" key="1">
    <citation type="journal article" date="2021" name="Nat. Commun.">
        <title>Genetic determinants of endophytism in the Arabidopsis root mycobiome.</title>
        <authorList>
            <person name="Mesny F."/>
            <person name="Miyauchi S."/>
            <person name="Thiergart T."/>
            <person name="Pickel B."/>
            <person name="Atanasova L."/>
            <person name="Karlsson M."/>
            <person name="Huettel B."/>
            <person name="Barry K.W."/>
            <person name="Haridas S."/>
            <person name="Chen C."/>
            <person name="Bauer D."/>
            <person name="Andreopoulos W."/>
            <person name="Pangilinan J."/>
            <person name="LaButti K."/>
            <person name="Riley R."/>
            <person name="Lipzen A."/>
            <person name="Clum A."/>
            <person name="Drula E."/>
            <person name="Henrissat B."/>
            <person name="Kohler A."/>
            <person name="Grigoriev I.V."/>
            <person name="Martin F.M."/>
            <person name="Hacquard S."/>
        </authorList>
    </citation>
    <scope>NUCLEOTIDE SEQUENCE</scope>
    <source>
        <strain evidence="2">MPI-SDFR-AT-0073</strain>
    </source>
</reference>
<dbReference type="GeneID" id="70134803"/>
<gene>
    <name evidence="2" type="ORF">BKA67DRAFT_646553</name>
</gene>
<dbReference type="RefSeq" id="XP_045959185.1">
    <property type="nucleotide sequence ID" value="XM_046105912.1"/>
</dbReference>
<feature type="region of interest" description="Disordered" evidence="1">
    <location>
        <begin position="90"/>
        <end position="167"/>
    </location>
</feature>
<comment type="caution">
    <text evidence="2">The sequence shown here is derived from an EMBL/GenBank/DDBJ whole genome shotgun (WGS) entry which is preliminary data.</text>
</comment>
<feature type="compositionally biased region" description="Basic and acidic residues" evidence="1">
    <location>
        <begin position="107"/>
        <end position="116"/>
    </location>
</feature>
<proteinExistence type="predicted"/>
<dbReference type="EMBL" id="JAGPXC010000004">
    <property type="protein sequence ID" value="KAH6654915.1"/>
    <property type="molecule type" value="Genomic_DNA"/>
</dbReference>